<dbReference type="Proteomes" id="UP000472580">
    <property type="component" value="Unassembled WGS sequence"/>
</dbReference>
<dbReference type="InterPro" id="IPR001667">
    <property type="entry name" value="DDH_dom"/>
</dbReference>
<dbReference type="GO" id="GO:0008409">
    <property type="term" value="F:5'-3' exonuclease activity"/>
    <property type="evidence" value="ECO:0007669"/>
    <property type="project" value="InterPro"/>
</dbReference>
<name>A0A6L6YKP7_9BURK</name>
<dbReference type="Pfam" id="PF02272">
    <property type="entry name" value="DHHA1"/>
    <property type="match status" value="1"/>
</dbReference>
<keyword evidence="10" id="KW-1185">Reference proteome</keyword>
<dbReference type="SUPFAM" id="SSF64182">
    <property type="entry name" value="DHH phosphoesterases"/>
    <property type="match status" value="1"/>
</dbReference>
<feature type="domain" description="DHHA1" evidence="7">
    <location>
        <begin position="354"/>
        <end position="451"/>
    </location>
</feature>
<gene>
    <name evidence="9" type="primary">recJ</name>
    <name evidence="9" type="ORF">E5987_09075</name>
</gene>
<evidence type="ECO:0000259" key="8">
    <source>
        <dbReference type="Pfam" id="PF17768"/>
    </source>
</evidence>
<dbReference type="Gene3D" id="3.10.310.30">
    <property type="match status" value="1"/>
</dbReference>
<proteinExistence type="inferred from homology"/>
<keyword evidence="4" id="KW-0378">Hydrolase</keyword>
<comment type="caution">
    <text evidence="9">The sequence shown here is derived from an EMBL/GenBank/DDBJ whole genome shotgun (WGS) entry which is preliminary data.</text>
</comment>
<dbReference type="InterPro" id="IPR004610">
    <property type="entry name" value="RecJ"/>
</dbReference>
<feature type="domain" description="DDH" evidence="6">
    <location>
        <begin position="73"/>
        <end position="206"/>
    </location>
</feature>
<dbReference type="InterPro" id="IPR038763">
    <property type="entry name" value="DHH_sf"/>
</dbReference>
<dbReference type="PANTHER" id="PTHR30255:SF2">
    <property type="entry name" value="SINGLE-STRANDED-DNA-SPECIFIC EXONUCLEASE RECJ"/>
    <property type="match status" value="1"/>
</dbReference>
<dbReference type="EMBL" id="WSRP01000028">
    <property type="protein sequence ID" value="MVX57349.1"/>
    <property type="molecule type" value="Genomic_DNA"/>
</dbReference>
<evidence type="ECO:0000313" key="9">
    <source>
        <dbReference type="EMBL" id="MVX57349.1"/>
    </source>
</evidence>
<dbReference type="Pfam" id="PF01368">
    <property type="entry name" value="DHH"/>
    <property type="match status" value="1"/>
</dbReference>
<organism evidence="9 10">
    <name type="scientific">Parasutterella muris</name>
    <dbReference type="NCBI Taxonomy" id="2565572"/>
    <lineage>
        <taxon>Bacteria</taxon>
        <taxon>Pseudomonadati</taxon>
        <taxon>Pseudomonadota</taxon>
        <taxon>Betaproteobacteria</taxon>
        <taxon>Burkholderiales</taxon>
        <taxon>Sutterellaceae</taxon>
        <taxon>Parasutterella</taxon>
    </lineage>
</organism>
<keyword evidence="3" id="KW-0540">Nuclease</keyword>
<dbReference type="Gene3D" id="3.90.1640.30">
    <property type="match status" value="1"/>
</dbReference>
<dbReference type="GO" id="GO:0006310">
    <property type="term" value="P:DNA recombination"/>
    <property type="evidence" value="ECO:0007669"/>
    <property type="project" value="InterPro"/>
</dbReference>
<dbReference type="InterPro" id="IPR051673">
    <property type="entry name" value="SSDNA_exonuclease_RecJ"/>
</dbReference>
<accession>A0A6L6YKP7</accession>
<reference evidence="9 10" key="1">
    <citation type="submission" date="2019-12" db="EMBL/GenBank/DDBJ databases">
        <title>Microbes associate with the intestines of laboratory mice.</title>
        <authorList>
            <person name="Navarre W."/>
            <person name="Wong E."/>
        </authorList>
    </citation>
    <scope>NUCLEOTIDE SEQUENCE [LARGE SCALE GENOMIC DNA]</scope>
    <source>
        <strain evidence="9 10">NM82_D38</strain>
    </source>
</reference>
<comment type="similarity">
    <text evidence="1">Belongs to the RecJ family.</text>
</comment>
<dbReference type="NCBIfam" id="TIGR00644">
    <property type="entry name" value="recJ"/>
    <property type="match status" value="1"/>
</dbReference>
<sequence length="572" mass="62985">MTKFSTRRFDHNTVQALINRGYSEPLARALSARGVKSPEDMNYDLHNMLAPDQLLNCEAAGARLADAIQAQKKIMIIGDYDCDGATSVSLARLGLRALGAKNVDYLIPDREKDGYGLSTPLVKRAAERKPDLIITVDNGISSYDAVEYAKSLGIDVIVTDHHLPGSRVPDTLIVNPNQHGDTFPSKSLAGVGVMFYVLLATRAELRKRNAFAGGKQPNLLNFIDLVSLGTVADVVPLDRNNRILVSKGLERMREGRMQPGISALLTKSRKNTLFLNASDLGFLIGPRINAAGRLDSIELGVECLCTSDYGHALDIADQLESFNKKRRSIEDDMQAEALIETQTIAVGETNSIAIKGDNWHSGVVGIVASRIKEKTYRPTIAFAPSEENGVQYLKGSGRSIPGIHLRDVLDLVDKRNPGMIVKFGGHAMAAGLTIHADKFELFKEAFEAAITDTAQPGAFEKNVLTDGELSAGDFNAELVREIRSNVWGQGFTEPLFANHFRVLSQKILKDQHLKLVLETDGRTLNAIWFRRRREIPENVHLAYKLDLNEWAGRTSVQLIVESMEDEVDDWGA</sequence>
<protein>
    <recommendedName>
        <fullName evidence="2">Single-stranded-DNA-specific exonuclease RecJ</fullName>
    </recommendedName>
</protein>
<dbReference type="OrthoDB" id="9809852at2"/>
<evidence type="ECO:0000256" key="1">
    <source>
        <dbReference type="ARBA" id="ARBA00005915"/>
    </source>
</evidence>
<dbReference type="RefSeq" id="WP_160335772.1">
    <property type="nucleotide sequence ID" value="NZ_CALPCR010000024.1"/>
</dbReference>
<evidence type="ECO:0000259" key="6">
    <source>
        <dbReference type="Pfam" id="PF01368"/>
    </source>
</evidence>
<keyword evidence="5 9" id="KW-0269">Exonuclease</keyword>
<dbReference type="Pfam" id="PF17768">
    <property type="entry name" value="RecJ_OB"/>
    <property type="match status" value="1"/>
</dbReference>
<evidence type="ECO:0000256" key="4">
    <source>
        <dbReference type="ARBA" id="ARBA00022801"/>
    </source>
</evidence>
<dbReference type="AlphaFoldDB" id="A0A6L6YKP7"/>
<dbReference type="GO" id="GO:0006281">
    <property type="term" value="P:DNA repair"/>
    <property type="evidence" value="ECO:0007669"/>
    <property type="project" value="InterPro"/>
</dbReference>
<evidence type="ECO:0000256" key="5">
    <source>
        <dbReference type="ARBA" id="ARBA00022839"/>
    </source>
</evidence>
<dbReference type="InterPro" id="IPR003156">
    <property type="entry name" value="DHHA1_dom"/>
</dbReference>
<evidence type="ECO:0000256" key="2">
    <source>
        <dbReference type="ARBA" id="ARBA00019841"/>
    </source>
</evidence>
<dbReference type="PANTHER" id="PTHR30255">
    <property type="entry name" value="SINGLE-STRANDED-DNA-SPECIFIC EXONUCLEASE RECJ"/>
    <property type="match status" value="1"/>
</dbReference>
<evidence type="ECO:0000259" key="7">
    <source>
        <dbReference type="Pfam" id="PF02272"/>
    </source>
</evidence>
<feature type="domain" description="RecJ OB" evidence="8">
    <location>
        <begin position="465"/>
        <end position="561"/>
    </location>
</feature>
<evidence type="ECO:0000313" key="10">
    <source>
        <dbReference type="Proteomes" id="UP000472580"/>
    </source>
</evidence>
<dbReference type="GO" id="GO:0003676">
    <property type="term" value="F:nucleic acid binding"/>
    <property type="evidence" value="ECO:0007669"/>
    <property type="project" value="InterPro"/>
</dbReference>
<evidence type="ECO:0000256" key="3">
    <source>
        <dbReference type="ARBA" id="ARBA00022722"/>
    </source>
</evidence>
<dbReference type="InterPro" id="IPR041122">
    <property type="entry name" value="RecJ_OB"/>
</dbReference>